<evidence type="ECO:0000313" key="3">
    <source>
        <dbReference type="EMBL" id="KPK64350.1"/>
    </source>
</evidence>
<dbReference type="Pfam" id="PF18915">
    <property type="entry name" value="DUF5667"/>
    <property type="match status" value="1"/>
</dbReference>
<comment type="caution">
    <text evidence="3">The sequence shown here is derived from an EMBL/GenBank/DDBJ whole genome shotgun (WGS) entry which is preliminary data.</text>
</comment>
<reference evidence="3 4" key="1">
    <citation type="journal article" date="2015" name="Microbiome">
        <title>Genomic resolution of linkages in carbon, nitrogen, and sulfur cycling among widespread estuary sediment bacteria.</title>
        <authorList>
            <person name="Baker B.J."/>
            <person name="Lazar C.S."/>
            <person name="Teske A.P."/>
            <person name="Dick G.J."/>
        </authorList>
    </citation>
    <scope>NUCLEOTIDE SEQUENCE [LARGE SCALE GENOMIC DNA]</scope>
    <source>
        <strain evidence="3">SM23_42</strain>
    </source>
</reference>
<sequence length="255" mass="28453">MKTKIEEILDELIAEVKRGRSVDDCLREYPEYADELRPLLHLVNSIAELPKPEPSAEVIETVINQARVLLSEQKAPKGFSLREIFALRPVMVRVAAITLLVFVVGLTTVSLSANSLPGHMLYPIKIATERVQLLLTTDTKGKARLHVVYAGKRTDEFMSLLTPGVKINEDLLAKMLHETGLAINCAELLDENSALEIIDQIYECSKQQMKVLQEARHCACDGDTAVIEEAIQDCLNQHKCIECIKNPDASNRHCP</sequence>
<dbReference type="Proteomes" id="UP000051373">
    <property type="component" value="Unassembled WGS sequence"/>
</dbReference>
<organism evidence="3 4">
    <name type="scientific">candidate division WOR_3 bacterium SM23_42</name>
    <dbReference type="NCBI Taxonomy" id="1703779"/>
    <lineage>
        <taxon>Bacteria</taxon>
        <taxon>Bacteria division WOR-3</taxon>
    </lineage>
</organism>
<dbReference type="EMBL" id="LJUJ01000003">
    <property type="protein sequence ID" value="KPK64350.1"/>
    <property type="molecule type" value="Genomic_DNA"/>
</dbReference>
<dbReference type="STRING" id="1703779.AMJ83_02735"/>
<evidence type="ECO:0000259" key="2">
    <source>
        <dbReference type="Pfam" id="PF18915"/>
    </source>
</evidence>
<keyword evidence="1" id="KW-0472">Membrane</keyword>
<gene>
    <name evidence="3" type="ORF">AMJ83_02735</name>
</gene>
<dbReference type="InterPro" id="IPR043725">
    <property type="entry name" value="DUF5667"/>
</dbReference>
<dbReference type="AlphaFoldDB" id="A0A0S8FUW3"/>
<evidence type="ECO:0000313" key="4">
    <source>
        <dbReference type="Proteomes" id="UP000051373"/>
    </source>
</evidence>
<feature type="domain" description="DUF5667" evidence="2">
    <location>
        <begin position="115"/>
        <end position="215"/>
    </location>
</feature>
<keyword evidence="1" id="KW-1133">Transmembrane helix</keyword>
<proteinExistence type="predicted"/>
<protein>
    <recommendedName>
        <fullName evidence="2">DUF5667 domain-containing protein</fullName>
    </recommendedName>
</protein>
<keyword evidence="1" id="KW-0812">Transmembrane</keyword>
<name>A0A0S8FUW3_UNCW3</name>
<accession>A0A0S8FUW3</accession>
<feature type="transmembrane region" description="Helical" evidence="1">
    <location>
        <begin position="90"/>
        <end position="111"/>
    </location>
</feature>
<evidence type="ECO:0000256" key="1">
    <source>
        <dbReference type="SAM" id="Phobius"/>
    </source>
</evidence>